<keyword evidence="3" id="KW-1185">Reference proteome</keyword>
<reference evidence="2 3" key="1">
    <citation type="submission" date="2020-05" db="EMBL/GenBank/DDBJ databases">
        <title>Gimesia benthica sp. nov., a novel planctomycete isolated from a deep-sea water sample of the Northwest Indian Ocean.</title>
        <authorList>
            <person name="Wang J."/>
            <person name="Ruan C."/>
            <person name="Song L."/>
            <person name="Zhu Y."/>
            <person name="Li A."/>
            <person name="Zheng X."/>
            <person name="Wang L."/>
            <person name="Lu Z."/>
            <person name="Huang Y."/>
            <person name="Du W."/>
            <person name="Zhou Y."/>
            <person name="Huang L."/>
            <person name="Dai X."/>
        </authorList>
    </citation>
    <scope>NUCLEOTIDE SEQUENCE [LARGE SCALE GENOMIC DNA]</scope>
    <source>
        <strain evidence="2 3">YYQ-30</strain>
    </source>
</reference>
<evidence type="ECO:0000259" key="1">
    <source>
        <dbReference type="Pfam" id="PF12973"/>
    </source>
</evidence>
<dbReference type="InterPro" id="IPR014710">
    <property type="entry name" value="RmlC-like_jellyroll"/>
</dbReference>
<dbReference type="InterPro" id="IPR041916">
    <property type="entry name" value="Anti_sigma_zinc_sf"/>
</dbReference>
<dbReference type="Pfam" id="PF12973">
    <property type="entry name" value="Cupin_7"/>
    <property type="match status" value="1"/>
</dbReference>
<dbReference type="Gene3D" id="1.10.10.1320">
    <property type="entry name" value="Anti-sigma factor, zinc-finger domain"/>
    <property type="match status" value="1"/>
</dbReference>
<dbReference type="NCBIfam" id="TIGR02451">
    <property type="entry name" value="anti_sig_ChrR"/>
    <property type="match status" value="1"/>
</dbReference>
<dbReference type="CDD" id="cd20301">
    <property type="entry name" value="cupin_ChrR"/>
    <property type="match status" value="1"/>
</dbReference>
<sequence>MLVGHPTKEHLASYASGALSEGMSLLVASHLTYCPACRKQVDRFEALGAAVMMDQEAAQGIKAPSLDAALAAIEAGVPEPRLPADPGTPLPMPVRRALGTRLGDLNWKFRIPGLSEFELDGYEGEHVSLLRVKPGTGIWHHTHEGEEATLILSGEMEDHGKRFRRGDVAIADHNDEHNPRVVGDEVCYCLVVMTGGLRFTGPVGRALNLFTR</sequence>
<dbReference type="AlphaFoldDB" id="A0A849L1C8"/>
<dbReference type="Proteomes" id="UP000572377">
    <property type="component" value="Unassembled WGS sequence"/>
</dbReference>
<name>A0A849L1C8_9RHOB</name>
<dbReference type="InterPro" id="IPR012807">
    <property type="entry name" value="Anti-sigma_ChrR"/>
</dbReference>
<dbReference type="InterPro" id="IPR025979">
    <property type="entry name" value="ChrR-like_cupin_dom"/>
</dbReference>
<dbReference type="Gene3D" id="2.60.120.10">
    <property type="entry name" value="Jelly Rolls"/>
    <property type="match status" value="1"/>
</dbReference>
<gene>
    <name evidence="2" type="ORF">HMH01_06340</name>
</gene>
<dbReference type="SUPFAM" id="SSF51182">
    <property type="entry name" value="RmlC-like cupins"/>
    <property type="match status" value="1"/>
</dbReference>
<comment type="caution">
    <text evidence="2">The sequence shown here is derived from an EMBL/GenBank/DDBJ whole genome shotgun (WGS) entry which is preliminary data.</text>
</comment>
<dbReference type="RefSeq" id="WP_171323501.1">
    <property type="nucleotide sequence ID" value="NZ_JABFBC010000001.1"/>
</dbReference>
<evidence type="ECO:0000313" key="2">
    <source>
        <dbReference type="EMBL" id="NNU80055.1"/>
    </source>
</evidence>
<evidence type="ECO:0000313" key="3">
    <source>
        <dbReference type="Proteomes" id="UP000572377"/>
    </source>
</evidence>
<dbReference type="InterPro" id="IPR011051">
    <property type="entry name" value="RmlC_Cupin_sf"/>
</dbReference>
<dbReference type="EMBL" id="JABFBC010000001">
    <property type="protein sequence ID" value="NNU80055.1"/>
    <property type="molecule type" value="Genomic_DNA"/>
</dbReference>
<proteinExistence type="predicted"/>
<accession>A0A849L1C8</accession>
<organism evidence="2 3">
    <name type="scientific">Halovulum dunhuangense</name>
    <dbReference type="NCBI Taxonomy" id="1505036"/>
    <lineage>
        <taxon>Bacteria</taxon>
        <taxon>Pseudomonadati</taxon>
        <taxon>Pseudomonadota</taxon>
        <taxon>Alphaproteobacteria</taxon>
        <taxon>Rhodobacterales</taxon>
        <taxon>Paracoccaceae</taxon>
        <taxon>Halovulum</taxon>
    </lineage>
</organism>
<feature type="domain" description="ChrR-like cupin" evidence="1">
    <location>
        <begin position="102"/>
        <end position="192"/>
    </location>
</feature>
<protein>
    <submittedName>
        <fullName evidence="2">Cupin domain-containing protein</fullName>
    </submittedName>
</protein>